<dbReference type="Pfam" id="PF01753">
    <property type="entry name" value="zf-MYND"/>
    <property type="match status" value="1"/>
</dbReference>
<dbReference type="AlphaFoldDB" id="A0A0G2IBG9"/>
<feature type="domain" description="SET" evidence="5">
    <location>
        <begin position="12"/>
        <end position="255"/>
    </location>
</feature>
<evidence type="ECO:0000259" key="5">
    <source>
        <dbReference type="PROSITE" id="PS50280"/>
    </source>
</evidence>
<accession>A0A0G2IBG9</accession>
<evidence type="ECO:0000256" key="4">
    <source>
        <dbReference type="PROSITE-ProRule" id="PRU00134"/>
    </source>
</evidence>
<evidence type="ECO:0000313" key="8">
    <source>
        <dbReference type="Proteomes" id="UP000034164"/>
    </source>
</evidence>
<dbReference type="Gene3D" id="2.170.270.10">
    <property type="entry name" value="SET domain"/>
    <property type="match status" value="1"/>
</dbReference>
<proteinExistence type="predicted"/>
<sequence>MAGTGRIVCRDPQAEAKQTPDKGLGLFATSQIRPGDNVFAIAANFATVLDTARLNDTCSNCFTTIGDEVKPELTLKACTGCHVVKYCDRRCQTESWAASHKKECKIYKKCHPNILPMHARAILRIISQPDSVAMKEMHSTHYAVFCNLGHHFSKMDERGGEQVERVTVSAEGLKSISNTDVELRTLVAYFAKLETNAFTLTNHYFDRVGLCLLPFASYINHSCEPNAYIGFDGQVMYLKALQDIAPDEEIFISYIDNTEPFKTRQTELQLRYFFECKCPKCLKGTAAREDQYLTPEGPSRLFSEREARDLLATSKMPGEPPRSSVKRIESAFKLLNTTRCWPITRQPFPQLLDELIVNLLEVNCYKSAFLPAAIRYLHVDPVLYPSRLHPIRKRNTWALAKLLRCINHPLDSDASPPTPHLDQLQPDFPWIWYSLLHELVETYDDTLGLQILLKAEFRGIYNDLVRHGADFKTADGRRKNEIAINSALQNLRRVVDEELPRLITMGGKEVGLFRDLE</sequence>
<name>A0A0G2IBG9_9EURO</name>
<dbReference type="PROSITE" id="PS50865">
    <property type="entry name" value="ZF_MYND_2"/>
    <property type="match status" value="1"/>
</dbReference>
<dbReference type="Proteomes" id="UP000034164">
    <property type="component" value="Unassembled WGS sequence"/>
</dbReference>
<comment type="caution">
    <text evidence="7">The sequence shown here is derived from an EMBL/GenBank/DDBJ whole genome shotgun (WGS) entry which is preliminary data.</text>
</comment>
<evidence type="ECO:0000313" key="7">
    <source>
        <dbReference type="EMBL" id="KKZ67868.1"/>
    </source>
</evidence>
<dbReference type="VEuPathDB" id="FungiDB:EMCG_06397"/>
<dbReference type="PANTHER" id="PTHR12197:SF251">
    <property type="entry name" value="EG:BACR7C10.4 PROTEIN"/>
    <property type="match status" value="1"/>
</dbReference>
<dbReference type="GO" id="GO:0005634">
    <property type="term" value="C:nucleus"/>
    <property type="evidence" value="ECO:0007669"/>
    <property type="project" value="TreeGrafter"/>
</dbReference>
<dbReference type="InterPro" id="IPR001214">
    <property type="entry name" value="SET_dom"/>
</dbReference>
<evidence type="ECO:0000256" key="1">
    <source>
        <dbReference type="ARBA" id="ARBA00022723"/>
    </source>
</evidence>
<dbReference type="Gene3D" id="6.10.140.2220">
    <property type="match status" value="1"/>
</dbReference>
<gene>
    <name evidence="7" type="ORF">EMCG_06397</name>
</gene>
<dbReference type="GO" id="GO:0008270">
    <property type="term" value="F:zinc ion binding"/>
    <property type="evidence" value="ECO:0007669"/>
    <property type="project" value="UniProtKB-KW"/>
</dbReference>
<reference evidence="8" key="1">
    <citation type="journal article" date="2015" name="PLoS Genet.">
        <title>The dynamic genome and transcriptome of the human fungal pathogen Blastomyces and close relative Emmonsia.</title>
        <authorList>
            <person name="Munoz J.F."/>
            <person name="Gauthier G.M."/>
            <person name="Desjardins C.A."/>
            <person name="Gallo J.E."/>
            <person name="Holder J."/>
            <person name="Sullivan T.D."/>
            <person name="Marty A.J."/>
            <person name="Carmen J.C."/>
            <person name="Chen Z."/>
            <person name="Ding L."/>
            <person name="Gujja S."/>
            <person name="Magrini V."/>
            <person name="Misas E."/>
            <person name="Mitreva M."/>
            <person name="Priest M."/>
            <person name="Saif S."/>
            <person name="Whiston E.A."/>
            <person name="Young S."/>
            <person name="Zeng Q."/>
            <person name="Goldman W.E."/>
            <person name="Mardis E.R."/>
            <person name="Taylor J.W."/>
            <person name="McEwen J.G."/>
            <person name="Clay O.K."/>
            <person name="Klein B.S."/>
            <person name="Cuomo C.A."/>
        </authorList>
    </citation>
    <scope>NUCLEOTIDE SEQUENCE [LARGE SCALE GENOMIC DNA]</scope>
    <source>
        <strain evidence="8">UAMH 3008</strain>
    </source>
</reference>
<evidence type="ECO:0000256" key="2">
    <source>
        <dbReference type="ARBA" id="ARBA00022771"/>
    </source>
</evidence>
<dbReference type="PROSITE" id="PS01360">
    <property type="entry name" value="ZF_MYND_1"/>
    <property type="match status" value="1"/>
</dbReference>
<dbReference type="OrthoDB" id="5945798at2759"/>
<evidence type="ECO:0000256" key="3">
    <source>
        <dbReference type="ARBA" id="ARBA00022833"/>
    </source>
</evidence>
<dbReference type="SMART" id="SM00317">
    <property type="entry name" value="SET"/>
    <property type="match status" value="1"/>
</dbReference>
<keyword evidence="1" id="KW-0479">Metal-binding</keyword>
<evidence type="ECO:0000259" key="6">
    <source>
        <dbReference type="PROSITE" id="PS50865"/>
    </source>
</evidence>
<organism evidence="7 8">
    <name type="scientific">[Emmonsia] crescens</name>
    <dbReference type="NCBI Taxonomy" id="73230"/>
    <lineage>
        <taxon>Eukaryota</taxon>
        <taxon>Fungi</taxon>
        <taxon>Dikarya</taxon>
        <taxon>Ascomycota</taxon>
        <taxon>Pezizomycotina</taxon>
        <taxon>Eurotiomycetes</taxon>
        <taxon>Eurotiomycetidae</taxon>
        <taxon>Onygenales</taxon>
        <taxon>Ajellomycetaceae</taxon>
        <taxon>Emergomyces</taxon>
    </lineage>
</organism>
<dbReference type="PROSITE" id="PS50280">
    <property type="entry name" value="SET"/>
    <property type="match status" value="1"/>
</dbReference>
<dbReference type="Pfam" id="PF00856">
    <property type="entry name" value="SET"/>
    <property type="match status" value="1"/>
</dbReference>
<dbReference type="PANTHER" id="PTHR12197">
    <property type="entry name" value="HISTONE-LYSINE N-METHYLTRANSFERASE SMYD"/>
    <property type="match status" value="1"/>
</dbReference>
<dbReference type="InterPro" id="IPR046341">
    <property type="entry name" value="SET_dom_sf"/>
</dbReference>
<dbReference type="EMBL" id="LCZI01000179">
    <property type="protein sequence ID" value="KKZ67868.1"/>
    <property type="molecule type" value="Genomic_DNA"/>
</dbReference>
<feature type="domain" description="MYND-type" evidence="6">
    <location>
        <begin position="58"/>
        <end position="104"/>
    </location>
</feature>
<dbReference type="InterPro" id="IPR050869">
    <property type="entry name" value="H3K4_H4K5_MeTrfase"/>
</dbReference>
<dbReference type="InterPro" id="IPR002893">
    <property type="entry name" value="Znf_MYND"/>
</dbReference>
<keyword evidence="3" id="KW-0862">Zinc</keyword>
<dbReference type="SUPFAM" id="SSF82199">
    <property type="entry name" value="SET domain"/>
    <property type="match status" value="1"/>
</dbReference>
<dbReference type="Gene3D" id="1.10.220.160">
    <property type="match status" value="1"/>
</dbReference>
<keyword evidence="2 4" id="KW-0863">Zinc-finger</keyword>
<protein>
    <submittedName>
        <fullName evidence="7">Uncharacterized protein</fullName>
    </submittedName>
</protein>